<feature type="transmembrane region" description="Helical" evidence="1">
    <location>
        <begin position="162"/>
        <end position="185"/>
    </location>
</feature>
<gene>
    <name evidence="2" type="ORF">GCM10009627_24650</name>
</gene>
<feature type="transmembrane region" description="Helical" evidence="1">
    <location>
        <begin position="64"/>
        <end position="81"/>
    </location>
</feature>
<evidence type="ECO:0000313" key="3">
    <source>
        <dbReference type="Proteomes" id="UP001501742"/>
    </source>
</evidence>
<evidence type="ECO:0008006" key="4">
    <source>
        <dbReference type="Google" id="ProtNLM"/>
    </source>
</evidence>
<evidence type="ECO:0000313" key="2">
    <source>
        <dbReference type="EMBL" id="GAA1494119.1"/>
    </source>
</evidence>
<comment type="caution">
    <text evidence="2">The sequence shown here is derived from an EMBL/GenBank/DDBJ whole genome shotgun (WGS) entry which is preliminary data.</text>
</comment>
<dbReference type="EMBL" id="BAAAJX010000014">
    <property type="protein sequence ID" value="GAA1494119.1"/>
    <property type="molecule type" value="Genomic_DNA"/>
</dbReference>
<name>A0ABN1ZFM0_9MICO</name>
<accession>A0ABN1ZFM0</accession>
<organism evidence="2 3">
    <name type="scientific">Curtobacterium herbarum</name>
    <dbReference type="NCBI Taxonomy" id="150122"/>
    <lineage>
        <taxon>Bacteria</taxon>
        <taxon>Bacillati</taxon>
        <taxon>Actinomycetota</taxon>
        <taxon>Actinomycetes</taxon>
        <taxon>Micrococcales</taxon>
        <taxon>Microbacteriaceae</taxon>
        <taxon>Curtobacterium</taxon>
    </lineage>
</organism>
<feature type="transmembrane region" description="Helical" evidence="1">
    <location>
        <begin position="323"/>
        <end position="341"/>
    </location>
</feature>
<keyword evidence="1" id="KW-0812">Transmembrane</keyword>
<evidence type="ECO:0000256" key="1">
    <source>
        <dbReference type="SAM" id="Phobius"/>
    </source>
</evidence>
<feature type="transmembrane region" description="Helical" evidence="1">
    <location>
        <begin position="281"/>
        <end position="302"/>
    </location>
</feature>
<keyword evidence="1" id="KW-1133">Transmembrane helix</keyword>
<dbReference type="RefSeq" id="WP_204607924.1">
    <property type="nucleotide sequence ID" value="NZ_BAAAJX010000014.1"/>
</dbReference>
<reference evidence="2 3" key="1">
    <citation type="journal article" date="2019" name="Int. J. Syst. Evol. Microbiol.">
        <title>The Global Catalogue of Microorganisms (GCM) 10K type strain sequencing project: providing services to taxonomists for standard genome sequencing and annotation.</title>
        <authorList>
            <consortium name="The Broad Institute Genomics Platform"/>
            <consortium name="The Broad Institute Genome Sequencing Center for Infectious Disease"/>
            <person name="Wu L."/>
            <person name="Ma J."/>
        </authorList>
    </citation>
    <scope>NUCLEOTIDE SEQUENCE [LARGE SCALE GENOMIC DNA]</scope>
    <source>
        <strain evidence="2 3">JCM 12140</strain>
    </source>
</reference>
<feature type="transmembrane region" description="Helical" evidence="1">
    <location>
        <begin position="191"/>
        <end position="211"/>
    </location>
</feature>
<sequence length="404" mass="41458">MARSLLTVPLSLTVVAAVLAWVVLGPAAAVAFVALALLEIAMAADSSVPMAGIAGRLHSPARRLFLSLGIVAGVLGMRLLLPPVAVVVGSAEDPAATVGEAVFAPGAFAAHLQEVRPALAAFGAAFIWLVFAEYLFNTDRASRKSWLGRLEARLAAVARPRVWSLVTAATGVALTSVLVAVAAAGQPTSVLLGQVVPVLVGGLAGLAAYLGSKRLARWALQGRPAAGSDTGSIGTGSGAWRIHLYASTVVFERGLVVFMLFEILDGVYSLSGSGVLGTDGLGALEQAAVGAAAIGVGAMFLARLASHLDQAAGLRRLRYLKAGAAYVLGVLAVLLWTSLLVPVPGTVVAWFGTVVIGAALASSLPWRAWARRARAGSAERSRTVVVDAPERRSVTARRNRSGVS</sequence>
<dbReference type="InterPro" id="IPR007427">
    <property type="entry name" value="DUF475"/>
</dbReference>
<proteinExistence type="predicted"/>
<protein>
    <recommendedName>
        <fullName evidence="4">DUF475 domain-containing protein</fullName>
    </recommendedName>
</protein>
<feature type="transmembrane region" description="Helical" evidence="1">
    <location>
        <begin position="347"/>
        <end position="366"/>
    </location>
</feature>
<keyword evidence="1" id="KW-0472">Membrane</keyword>
<dbReference type="Pfam" id="PF04332">
    <property type="entry name" value="DUF475"/>
    <property type="match status" value="1"/>
</dbReference>
<feature type="transmembrane region" description="Helical" evidence="1">
    <location>
        <begin position="118"/>
        <end position="136"/>
    </location>
</feature>
<keyword evidence="3" id="KW-1185">Reference proteome</keyword>
<dbReference type="Proteomes" id="UP001501742">
    <property type="component" value="Unassembled WGS sequence"/>
</dbReference>